<dbReference type="AlphaFoldDB" id="A0A450TWC9"/>
<reference evidence="2" key="1">
    <citation type="submission" date="2019-02" db="EMBL/GenBank/DDBJ databases">
        <authorList>
            <person name="Gruber-Vodicka R. H."/>
            <person name="Seah K. B. B."/>
        </authorList>
    </citation>
    <scope>NUCLEOTIDE SEQUENCE</scope>
    <source>
        <strain evidence="3">BECK_BZ163</strain>
        <strain evidence="4">BECK_BZ164</strain>
        <strain evidence="2">BECK_BZ165</strain>
    </source>
</reference>
<dbReference type="InterPro" id="IPR045502">
    <property type="entry name" value="DUF6489"/>
</dbReference>
<dbReference type="EMBL" id="CAADFL010000701">
    <property type="protein sequence ID" value="VFK20501.1"/>
    <property type="molecule type" value="Genomic_DNA"/>
</dbReference>
<evidence type="ECO:0000313" key="4">
    <source>
        <dbReference type="EMBL" id="VFK20501.1"/>
    </source>
</evidence>
<sequence>MGHNLTFAFTSRALLFHGLIENSIGKSGLFANMKITIDVDVTPRELRSFFGLPDVKPLQDEMLERIQDKMRAGVEGFDVLSLMKPVLPPHMQSLDVMQKTFWKVLSGDRNMSMLKTKSTQDDENDMDAPNAEK</sequence>
<evidence type="ECO:0000256" key="1">
    <source>
        <dbReference type="SAM" id="MobiDB-lite"/>
    </source>
</evidence>
<evidence type="ECO:0000313" key="3">
    <source>
        <dbReference type="EMBL" id="VFJ74243.1"/>
    </source>
</evidence>
<accession>A0A450TWC9</accession>
<evidence type="ECO:0000313" key="2">
    <source>
        <dbReference type="EMBL" id="VFJ73301.1"/>
    </source>
</evidence>
<name>A0A450TWC9_9GAMM</name>
<feature type="region of interest" description="Disordered" evidence="1">
    <location>
        <begin position="113"/>
        <end position="133"/>
    </location>
</feature>
<proteinExistence type="predicted"/>
<dbReference type="EMBL" id="CAADEZ010000768">
    <property type="protein sequence ID" value="VFJ74243.1"/>
    <property type="molecule type" value="Genomic_DNA"/>
</dbReference>
<dbReference type="EMBL" id="CAADFA010000719">
    <property type="protein sequence ID" value="VFJ73301.1"/>
    <property type="molecule type" value="Genomic_DNA"/>
</dbReference>
<protein>
    <submittedName>
        <fullName evidence="2">Uncharacterized protein</fullName>
    </submittedName>
</protein>
<dbReference type="Pfam" id="PF20099">
    <property type="entry name" value="DUF6489"/>
    <property type="match status" value="1"/>
</dbReference>
<organism evidence="2">
    <name type="scientific">Candidatus Kentrum sp. FM</name>
    <dbReference type="NCBI Taxonomy" id="2126340"/>
    <lineage>
        <taxon>Bacteria</taxon>
        <taxon>Pseudomonadati</taxon>
        <taxon>Pseudomonadota</taxon>
        <taxon>Gammaproteobacteria</taxon>
        <taxon>Candidatus Kentrum</taxon>
    </lineage>
</organism>
<gene>
    <name evidence="3" type="ORF">BECKFM1743A_GA0114220_107682</name>
    <name evidence="4" type="ORF">BECKFM1743B_GA0114221_107011</name>
    <name evidence="2" type="ORF">BECKFM1743C_GA0114222_107192</name>
</gene>